<evidence type="ECO:0000256" key="2">
    <source>
        <dbReference type="ARBA" id="ARBA00022578"/>
    </source>
</evidence>
<dbReference type="Pfam" id="PF01385">
    <property type="entry name" value="OrfB_IS605"/>
    <property type="match status" value="1"/>
</dbReference>
<evidence type="ECO:0000256" key="3">
    <source>
        <dbReference type="ARBA" id="ARBA00023125"/>
    </source>
</evidence>
<evidence type="ECO:0000256" key="5">
    <source>
        <dbReference type="SAM" id="MobiDB-lite"/>
    </source>
</evidence>
<dbReference type="eggNOG" id="COG0675">
    <property type="taxonomic scope" value="Bacteria"/>
</dbReference>
<accession>B4VN45</accession>
<name>B4VN45_9CYAN</name>
<evidence type="ECO:0000256" key="4">
    <source>
        <dbReference type="ARBA" id="ARBA00023172"/>
    </source>
</evidence>
<evidence type="ECO:0000259" key="6">
    <source>
        <dbReference type="Pfam" id="PF01385"/>
    </source>
</evidence>
<dbReference type="NCBIfam" id="NF040570">
    <property type="entry name" value="guided_TnpB"/>
    <property type="match status" value="1"/>
</dbReference>
<protein>
    <submittedName>
        <fullName evidence="8">Transposase, IS605 family</fullName>
    </submittedName>
</protein>
<dbReference type="STRING" id="118168.MC7420_4664"/>
<comment type="similarity">
    <text evidence="1">In the C-terminal section; belongs to the transposase 35 family.</text>
</comment>
<evidence type="ECO:0000313" key="8">
    <source>
        <dbReference type="EMBL" id="EDX76408.1"/>
    </source>
</evidence>
<evidence type="ECO:0000259" key="7">
    <source>
        <dbReference type="Pfam" id="PF07282"/>
    </source>
</evidence>
<keyword evidence="4" id="KW-0233">DNA recombination</keyword>
<feature type="compositionally biased region" description="Basic residues" evidence="5">
    <location>
        <begin position="217"/>
        <end position="235"/>
    </location>
</feature>
<keyword evidence="3" id="KW-0238">DNA-binding</keyword>
<dbReference type="GO" id="GO:0003677">
    <property type="term" value="F:DNA binding"/>
    <property type="evidence" value="ECO:0007669"/>
    <property type="project" value="UniProtKB-KW"/>
</dbReference>
<proteinExistence type="inferred from homology"/>
<dbReference type="HOGENOM" id="CLU_032903_0_1_3"/>
<feature type="region of interest" description="Disordered" evidence="5">
    <location>
        <begin position="217"/>
        <end position="240"/>
    </location>
</feature>
<feature type="region of interest" description="Disordered" evidence="5">
    <location>
        <begin position="385"/>
        <end position="415"/>
    </location>
</feature>
<evidence type="ECO:0000256" key="1">
    <source>
        <dbReference type="ARBA" id="ARBA00008761"/>
    </source>
</evidence>
<feature type="domain" description="Cas12f1-like TNB" evidence="7">
    <location>
        <begin position="305"/>
        <end position="369"/>
    </location>
</feature>
<dbReference type="Proteomes" id="UP000003835">
    <property type="component" value="Unassembled WGS sequence"/>
</dbReference>
<gene>
    <name evidence="8" type="ORF">MC7420_4664</name>
</gene>
<dbReference type="GO" id="GO:0032196">
    <property type="term" value="P:transposition"/>
    <property type="evidence" value="ECO:0007669"/>
    <property type="project" value="UniProtKB-KW"/>
</dbReference>
<dbReference type="Pfam" id="PF07282">
    <property type="entry name" value="Cas12f1-like_TNB"/>
    <property type="match status" value="1"/>
</dbReference>
<dbReference type="GO" id="GO:0006310">
    <property type="term" value="P:DNA recombination"/>
    <property type="evidence" value="ECO:0007669"/>
    <property type="project" value="UniProtKB-KW"/>
</dbReference>
<dbReference type="AlphaFoldDB" id="B4VN45"/>
<keyword evidence="2" id="KW-0815">Transposition</keyword>
<sequence>MTYRIYPNKAQFDQLHWARKMHCDLYNAAMANRRTQYKRFGHSVNYLEQQNCLPEFKKVWIEYAELGSHTLQATLKRVDFAYKRFFQGLGKYPKFKAKRRYSGWTYPDQAGWKALSNGKNGYLELRDLGLKIQMRGQARTWGTPTTCTIFFRNGKWYASITVQCNPIRQTGTGSIGIDLGCKDAVTLSTGEKIAKPDFIKEGHKKVKVVSKRLRRKRPPNRNKKVKGSRRWKKEQKRISELQGKISRQREDWLHKTTSEIVSGNSLIGGEQLNVKGMTRKANKGKRKKQKAGLNRSILDVGFGIVGDLLSYKSAEAGGFYVESPTRTLKPTQRCAKCWELTPKTLSDRVHICSNPDCKHVEDRDVNAAQVNEIWARGLERTSLDAELPSSTDCGSMKQLGAQKRQKQRLQRSKSL</sequence>
<keyword evidence="9" id="KW-1185">Reference proteome</keyword>
<reference evidence="8 9" key="1">
    <citation type="submission" date="2008-07" db="EMBL/GenBank/DDBJ databases">
        <authorList>
            <person name="Tandeau de Marsac N."/>
            <person name="Ferriera S."/>
            <person name="Johnson J."/>
            <person name="Kravitz S."/>
            <person name="Beeson K."/>
            <person name="Sutton G."/>
            <person name="Rogers Y.-H."/>
            <person name="Friedman R."/>
            <person name="Frazier M."/>
            <person name="Venter J.C."/>
        </authorList>
    </citation>
    <scope>NUCLEOTIDE SEQUENCE [LARGE SCALE GENOMIC DNA]</scope>
    <source>
        <strain evidence="8 9">PCC 7420</strain>
    </source>
</reference>
<evidence type="ECO:0000313" key="9">
    <source>
        <dbReference type="Proteomes" id="UP000003835"/>
    </source>
</evidence>
<dbReference type="InterPro" id="IPR010095">
    <property type="entry name" value="Cas12f1-like_TNB"/>
</dbReference>
<dbReference type="InterPro" id="IPR001959">
    <property type="entry name" value="Transposase"/>
</dbReference>
<feature type="domain" description="Probable transposase IS891/IS1136/IS1341" evidence="6">
    <location>
        <begin position="168"/>
        <end position="279"/>
    </location>
</feature>
<dbReference type="EMBL" id="DS989846">
    <property type="protein sequence ID" value="EDX76408.1"/>
    <property type="molecule type" value="Genomic_DNA"/>
</dbReference>
<organism evidence="8 9">
    <name type="scientific">Coleofasciculus chthonoplastes PCC 7420</name>
    <dbReference type="NCBI Taxonomy" id="118168"/>
    <lineage>
        <taxon>Bacteria</taxon>
        <taxon>Bacillati</taxon>
        <taxon>Cyanobacteriota</taxon>
        <taxon>Cyanophyceae</taxon>
        <taxon>Coleofasciculales</taxon>
        <taxon>Coleofasciculaceae</taxon>
        <taxon>Coleofasciculus</taxon>
    </lineage>
</organism>
<feature type="compositionally biased region" description="Basic residues" evidence="5">
    <location>
        <begin position="403"/>
        <end position="415"/>
    </location>
</feature>